<organism evidence="1 2">
    <name type="scientific">Marinobacterium stanieri</name>
    <dbReference type="NCBI Taxonomy" id="49186"/>
    <lineage>
        <taxon>Bacteria</taxon>
        <taxon>Pseudomonadati</taxon>
        <taxon>Pseudomonadota</taxon>
        <taxon>Gammaproteobacteria</taxon>
        <taxon>Oceanospirillales</taxon>
        <taxon>Oceanospirillaceae</taxon>
        <taxon>Marinobacterium</taxon>
    </lineage>
</organism>
<dbReference type="RefSeq" id="WP_076463036.1">
    <property type="nucleotide sequence ID" value="NZ_FTMN01000005.1"/>
</dbReference>
<sequence length="128" mass="15244">MDTLSILEDINARKHIVSRVEEPVASDLSLRQTVIFRTKIAQLWMEEDFRRGVLPEKIETFSEVHDYMDANEYLMDEFHPVERLRSVLQWNLPFFDFYDQYHIMVASLDKWLSIGRKGMAVDYLEQAD</sequence>
<accession>A0A1N6T7K9</accession>
<evidence type="ECO:0000313" key="1">
    <source>
        <dbReference type="EMBL" id="SIQ49331.1"/>
    </source>
</evidence>
<gene>
    <name evidence="1" type="ORF">SAMN05421647_105169</name>
</gene>
<evidence type="ECO:0000313" key="2">
    <source>
        <dbReference type="Proteomes" id="UP000186895"/>
    </source>
</evidence>
<reference evidence="1 2" key="1">
    <citation type="submission" date="2017-01" db="EMBL/GenBank/DDBJ databases">
        <authorList>
            <person name="Mah S.A."/>
            <person name="Swanson W.J."/>
            <person name="Moy G.W."/>
            <person name="Vacquier V.D."/>
        </authorList>
    </citation>
    <scope>NUCLEOTIDE SEQUENCE [LARGE SCALE GENOMIC DNA]</scope>
    <source>
        <strain evidence="1 2">DSM 7027</strain>
    </source>
</reference>
<dbReference type="EMBL" id="FTMN01000005">
    <property type="protein sequence ID" value="SIQ49331.1"/>
    <property type="molecule type" value="Genomic_DNA"/>
</dbReference>
<protein>
    <submittedName>
        <fullName evidence="1">Uncharacterized protein</fullName>
    </submittedName>
</protein>
<keyword evidence="2" id="KW-1185">Reference proteome</keyword>
<name>A0A1N6T7K9_9GAMM</name>
<dbReference type="Proteomes" id="UP000186895">
    <property type="component" value="Unassembled WGS sequence"/>
</dbReference>
<dbReference type="AlphaFoldDB" id="A0A1N6T7K9"/>
<proteinExistence type="predicted"/>